<dbReference type="EMBL" id="CP016070">
    <property type="protein sequence ID" value="AOW80186.1"/>
    <property type="molecule type" value="Genomic_DNA"/>
</dbReference>
<dbReference type="GO" id="GO:0005886">
    <property type="term" value="C:plasma membrane"/>
    <property type="evidence" value="ECO:0007669"/>
    <property type="project" value="UniProtKB-SubCell"/>
</dbReference>
<evidence type="ECO:0000256" key="2">
    <source>
        <dbReference type="ARBA" id="ARBA00022475"/>
    </source>
</evidence>
<sequence>MLVALLSIVAGALLGLSLAAPPGPMNAVIAEESVNRGWRAGFAAGLGAMTADALFFLLAVAGLVAFIQDAPTLRGVMVGIGGLLMFYFAYGAVKGAGEFSGGDGASRAGFGKAFALAVTNPYQITWWLTAGVGLLDPSSVEAFGHSFAAMNGGLTIAGFFAGIVLWITVFPAALRTAGNAVDALGRAVAYGSGVVLVWFGVAFLWDAGSTLGVI</sequence>
<accession>A0A1D8S4A3</accession>
<dbReference type="InterPro" id="IPR001123">
    <property type="entry name" value="LeuE-type"/>
</dbReference>
<comment type="subcellular location">
    <subcellularLocation>
        <location evidence="1">Cell membrane</location>
        <topology evidence="1">Multi-pass membrane protein</topology>
    </subcellularLocation>
</comment>
<dbReference type="RefSeq" id="WP_070364895.1">
    <property type="nucleotide sequence ID" value="NZ_CP016070.1"/>
</dbReference>
<protein>
    <submittedName>
        <fullName evidence="7">Lysine transporter LysE</fullName>
    </submittedName>
</protein>
<dbReference type="STRING" id="1873524.HSR6_1036"/>
<name>A0A1D8S4A3_9EURY</name>
<dbReference type="KEGG" id="halh:HTSR_1003"/>
<accession>A0A1J1ACP2</accession>
<dbReference type="GO" id="GO:0006865">
    <property type="term" value="P:amino acid transport"/>
    <property type="evidence" value="ECO:0007669"/>
    <property type="project" value="InterPro"/>
</dbReference>
<evidence type="ECO:0000256" key="6">
    <source>
        <dbReference type="SAM" id="Phobius"/>
    </source>
</evidence>
<organism evidence="7 9">
    <name type="scientific">Halodesulfurarchaeum formicicum</name>
    <dbReference type="NCBI Taxonomy" id="1873524"/>
    <lineage>
        <taxon>Archaea</taxon>
        <taxon>Methanobacteriati</taxon>
        <taxon>Methanobacteriota</taxon>
        <taxon>Stenosarchaea group</taxon>
        <taxon>Halobacteria</taxon>
        <taxon>Halobacteriales</taxon>
        <taxon>Halobacteriaceae</taxon>
        <taxon>Halodesulfurarchaeum</taxon>
    </lineage>
</organism>
<dbReference type="Proteomes" id="UP000185608">
    <property type="component" value="Chromosome"/>
</dbReference>
<evidence type="ECO:0000256" key="3">
    <source>
        <dbReference type="ARBA" id="ARBA00022692"/>
    </source>
</evidence>
<keyword evidence="5 6" id="KW-0472">Membrane</keyword>
<feature type="transmembrane region" description="Helical" evidence="6">
    <location>
        <begin position="187"/>
        <end position="205"/>
    </location>
</feature>
<evidence type="ECO:0000256" key="5">
    <source>
        <dbReference type="ARBA" id="ARBA00023136"/>
    </source>
</evidence>
<keyword evidence="2" id="KW-1003">Cell membrane</keyword>
<evidence type="ECO:0000313" key="10">
    <source>
        <dbReference type="Proteomes" id="UP000186165"/>
    </source>
</evidence>
<dbReference type="Proteomes" id="UP000186165">
    <property type="component" value="Chromosome"/>
</dbReference>
<proteinExistence type="predicted"/>
<evidence type="ECO:0000313" key="9">
    <source>
        <dbReference type="Proteomes" id="UP000185608"/>
    </source>
</evidence>
<feature type="transmembrane region" description="Helical" evidence="6">
    <location>
        <begin position="147"/>
        <end position="167"/>
    </location>
</feature>
<feature type="transmembrane region" description="Helical" evidence="6">
    <location>
        <begin position="73"/>
        <end position="93"/>
    </location>
</feature>
<evidence type="ECO:0000313" key="8">
    <source>
        <dbReference type="EMBL" id="APE95487.1"/>
    </source>
</evidence>
<reference evidence="7 9" key="1">
    <citation type="submission" date="2016-06" db="EMBL/GenBank/DDBJ databases">
        <title>Discovery of anaerobic lithoheterotrophic haloarchaeon capable of sulfur respiration by hydrogen and formate.</title>
        <authorList>
            <person name="Sorokin D.Y."/>
            <person name="Kublanov I.V."/>
            <person name="Roman P."/>
            <person name="Sinninghe Damste J.S."/>
            <person name="Golyshin P.N."/>
            <person name="Rojo D."/>
            <person name="Ciordia S."/>
            <person name="Mena Md.C."/>
            <person name="Ferrer M."/>
            <person name="Smedile F."/>
            <person name="Messina E."/>
            <person name="La Cono V."/>
            <person name="Yakimov M.M."/>
        </authorList>
    </citation>
    <scope>NUCLEOTIDE SEQUENCE [LARGE SCALE GENOMIC DNA]</scope>
    <source>
        <strain evidence="7 9">HTSR1</strain>
    </source>
</reference>
<reference evidence="8" key="3">
    <citation type="journal article" date="2017" name="ISME J.">
        <title>Discovery of anaerobic lithoheterotrophic haloarchaea, ubiquitous in hypersaline habitats.</title>
        <authorList>
            <person name="Sorokin D.Y."/>
            <person name="Messina E."/>
            <person name="Smedile F."/>
            <person name="Roman P."/>
            <person name="Damste J.S.S."/>
            <person name="Ciordia S."/>
            <person name="Mena M.C."/>
            <person name="Ferrer M."/>
            <person name="Golyshin P.N."/>
            <person name="Kublanov I.V."/>
            <person name="Samarov N.I."/>
            <person name="Toshchakov S.V."/>
            <person name="La Cono V."/>
            <person name="Yakimov M.M."/>
        </authorList>
    </citation>
    <scope>NUCLEOTIDE SEQUENCE</scope>
    <source>
        <strain evidence="8">HSR6</strain>
    </source>
</reference>
<evidence type="ECO:0000256" key="4">
    <source>
        <dbReference type="ARBA" id="ARBA00022989"/>
    </source>
</evidence>
<gene>
    <name evidence="8" type="ORF">HSR6_1036</name>
    <name evidence="7" type="ORF">HTSR_1003</name>
</gene>
<dbReference type="PATRIC" id="fig|1855411.3.peg.1005"/>
<feature type="transmembrane region" description="Helical" evidence="6">
    <location>
        <begin position="43"/>
        <end position="66"/>
    </location>
</feature>
<keyword evidence="4 6" id="KW-1133">Transmembrane helix</keyword>
<keyword evidence="3 6" id="KW-0812">Transmembrane</keyword>
<dbReference type="EMBL" id="CP016804">
    <property type="protein sequence ID" value="APE95487.1"/>
    <property type="molecule type" value="Genomic_DNA"/>
</dbReference>
<dbReference type="Pfam" id="PF01810">
    <property type="entry name" value="LysE"/>
    <property type="match status" value="1"/>
</dbReference>
<evidence type="ECO:0000256" key="1">
    <source>
        <dbReference type="ARBA" id="ARBA00004651"/>
    </source>
</evidence>
<evidence type="ECO:0000313" key="7">
    <source>
        <dbReference type="EMBL" id="AOW80186.1"/>
    </source>
</evidence>
<dbReference type="KEGG" id="hhsr:HSR6_1036"/>
<keyword evidence="10" id="KW-1185">Reference proteome</keyword>
<dbReference type="GeneID" id="30417560"/>
<dbReference type="PANTHER" id="PTHR38825">
    <property type="entry name" value="LYSINE EXPORTER PROTEIN (LYSE/YGGA)"/>
    <property type="match status" value="1"/>
</dbReference>
<reference evidence="10" key="2">
    <citation type="submission" date="2016-08" db="EMBL/GenBank/DDBJ databases">
        <title>Discovery of first anaerobic lithoheterotrophic haloarchae widely represented in hypersaline habitats.</title>
        <authorList>
            <person name="Sorokin D.Y."/>
            <person name="Kublanov I.V."/>
            <person name="Roman P."/>
            <person name="Sinninghe Damste J.S."/>
            <person name="Golyshin P.N."/>
            <person name="Rojo D."/>
            <person name="Ciordia S."/>
            <person name="Mena Md.C."/>
            <person name="Ferrer M."/>
            <person name="Smedile F."/>
            <person name="Messina E."/>
            <person name="La Cono V."/>
            <person name="Yakimov M.M."/>
        </authorList>
    </citation>
    <scope>NUCLEOTIDE SEQUENCE [LARGE SCALE GENOMIC DNA]</scope>
    <source>
        <strain evidence="10">HSR6</strain>
    </source>
</reference>
<dbReference type="PANTHER" id="PTHR38825:SF2">
    <property type="entry name" value="LYSINE TRANSPORTER LYSE"/>
    <property type="match status" value="1"/>
</dbReference>
<dbReference type="OrthoDB" id="121309at2157"/>
<dbReference type="AlphaFoldDB" id="A0A1D8S4A3"/>